<evidence type="ECO:0000313" key="2">
    <source>
        <dbReference type="EMBL" id="PLB42935.1"/>
    </source>
</evidence>
<keyword evidence="3" id="KW-1185">Reference proteome</keyword>
<reference evidence="2 3" key="1">
    <citation type="submission" date="2016-12" db="EMBL/GenBank/DDBJ databases">
        <title>The genomes of Aspergillus section Nigri reveals drivers in fungal speciation.</title>
        <authorList>
            <consortium name="DOE Joint Genome Institute"/>
            <person name="Vesth T.C."/>
            <person name="Nybo J."/>
            <person name="Theobald S."/>
            <person name="Brandl J."/>
            <person name="Frisvad J.C."/>
            <person name="Nielsen K.F."/>
            <person name="Lyhne E.K."/>
            <person name="Kogle M.E."/>
            <person name="Kuo A."/>
            <person name="Riley R."/>
            <person name="Clum A."/>
            <person name="Nolan M."/>
            <person name="Lipzen A."/>
            <person name="Salamov A."/>
            <person name="Henrissat B."/>
            <person name="Wiebenga A."/>
            <person name="De Vries R.P."/>
            <person name="Grigoriev I.V."/>
            <person name="Mortensen U.H."/>
            <person name="Andersen M.R."/>
            <person name="Baker S.E."/>
        </authorList>
    </citation>
    <scope>NUCLEOTIDE SEQUENCE [LARGE SCALE GENOMIC DNA]</scope>
    <source>
        <strain evidence="2 3">IBT 23096</strain>
    </source>
</reference>
<accession>A0A2I2FQN5</accession>
<feature type="region of interest" description="Disordered" evidence="1">
    <location>
        <begin position="1"/>
        <end position="47"/>
    </location>
</feature>
<gene>
    <name evidence="2" type="ORF">P170DRAFT_78801</name>
</gene>
<evidence type="ECO:0000313" key="3">
    <source>
        <dbReference type="Proteomes" id="UP000234275"/>
    </source>
</evidence>
<dbReference type="AlphaFoldDB" id="A0A2I2FQN5"/>
<dbReference type="EMBL" id="MSFO01000018">
    <property type="protein sequence ID" value="PLB42935.1"/>
    <property type="molecule type" value="Genomic_DNA"/>
</dbReference>
<name>A0A2I2FQN5_9EURO</name>
<protein>
    <submittedName>
        <fullName evidence="2">Uncharacterized protein</fullName>
    </submittedName>
</protein>
<organism evidence="2 3">
    <name type="scientific">Aspergillus steynii IBT 23096</name>
    <dbReference type="NCBI Taxonomy" id="1392250"/>
    <lineage>
        <taxon>Eukaryota</taxon>
        <taxon>Fungi</taxon>
        <taxon>Dikarya</taxon>
        <taxon>Ascomycota</taxon>
        <taxon>Pezizomycotina</taxon>
        <taxon>Eurotiomycetes</taxon>
        <taxon>Eurotiomycetidae</taxon>
        <taxon>Eurotiales</taxon>
        <taxon>Aspergillaceae</taxon>
        <taxon>Aspergillus</taxon>
        <taxon>Aspergillus subgen. Circumdati</taxon>
    </lineage>
</organism>
<feature type="compositionally biased region" description="Basic residues" evidence="1">
    <location>
        <begin position="16"/>
        <end position="26"/>
    </location>
</feature>
<feature type="non-terminal residue" evidence="2">
    <location>
        <position position="64"/>
    </location>
</feature>
<dbReference type="VEuPathDB" id="FungiDB:P170DRAFT_78801"/>
<comment type="caution">
    <text evidence="2">The sequence shown here is derived from an EMBL/GenBank/DDBJ whole genome shotgun (WGS) entry which is preliminary data.</text>
</comment>
<proteinExistence type="predicted"/>
<evidence type="ECO:0000256" key="1">
    <source>
        <dbReference type="SAM" id="MobiDB-lite"/>
    </source>
</evidence>
<sequence length="64" mass="7317">MKFTTHLELHSQNNSTRRRSFTRRGHPVPDGFSPSMTARSRALRRGRTRSILCKLQLGPRGGQI</sequence>
<dbReference type="Proteomes" id="UP000234275">
    <property type="component" value="Unassembled WGS sequence"/>
</dbReference>